<proteinExistence type="predicted"/>
<dbReference type="InterPro" id="IPR055729">
    <property type="entry name" value="DUF7305"/>
</dbReference>
<keyword evidence="1" id="KW-1133">Transmembrane helix</keyword>
<keyword evidence="1" id="KW-0472">Membrane</keyword>
<gene>
    <name evidence="3" type="ORF">K1X11_018380</name>
</gene>
<keyword evidence="4" id="KW-1185">Reference proteome</keyword>
<evidence type="ECO:0000256" key="1">
    <source>
        <dbReference type="SAM" id="Phobius"/>
    </source>
</evidence>
<sequence length="475" mass="49457">MSPAPAPSSPSAGPCSPERGGVLITALIFVALIGVSLVSYMTLTRTTADLSHRSVYRTAAHDLAETGLEHGLWAINQTNDGNAAAWAGWTVDGNLARRKFDRFDFANGVTGTAYVLVENYTSATPTVIARGLVTSGAGLSSEKWLRITTTARSVFAYGLLARQSIVMSGGAWMDSWISNPDNNDSTPAQAWSAGVALENTRLASVSSATPSISIGSADIYGTVSVGASTSAGLAMDWGGQVGPSSMPIAGSYNLAPGALSTNFTASFEDVEVPGGATVRSPYTLPRGLTVAPWYLNRETIGSPSATTILQMDQMTINNDGELTIAGDVILIFPPDHITTLTVTGAASIKLAHGASLTIYTPGNINISGAGVINNGYPKDFQIWSPRTTTGQSITLEGSGALYGVIYAPYADLSLPGDTDFGGSAIVNSANLSGSGAYHFDESLLNYSEGGSMRISNYQEISSAADRAPYLPYMSN</sequence>
<accession>A0ABZ1C6A3</accession>
<name>A0ABZ1C6A3_9BACT</name>
<dbReference type="EMBL" id="CP139781">
    <property type="protein sequence ID" value="WRQ86783.1"/>
    <property type="molecule type" value="Genomic_DNA"/>
</dbReference>
<dbReference type="Pfam" id="PF23981">
    <property type="entry name" value="DUF7305"/>
    <property type="match status" value="1"/>
</dbReference>
<evidence type="ECO:0000313" key="4">
    <source>
        <dbReference type="Proteomes" id="UP000738431"/>
    </source>
</evidence>
<dbReference type="Proteomes" id="UP000738431">
    <property type="component" value="Chromosome"/>
</dbReference>
<organism evidence="3 4">
    <name type="scientific">Actomonas aquatica</name>
    <dbReference type="NCBI Taxonomy" id="2866162"/>
    <lineage>
        <taxon>Bacteria</taxon>
        <taxon>Pseudomonadati</taxon>
        <taxon>Verrucomicrobiota</taxon>
        <taxon>Opitutia</taxon>
        <taxon>Opitutales</taxon>
        <taxon>Opitutaceae</taxon>
        <taxon>Actomonas</taxon>
    </lineage>
</organism>
<evidence type="ECO:0000259" key="2">
    <source>
        <dbReference type="Pfam" id="PF23981"/>
    </source>
</evidence>
<evidence type="ECO:0000313" key="3">
    <source>
        <dbReference type="EMBL" id="WRQ86783.1"/>
    </source>
</evidence>
<feature type="transmembrane region" description="Helical" evidence="1">
    <location>
        <begin position="20"/>
        <end position="43"/>
    </location>
</feature>
<protein>
    <recommendedName>
        <fullName evidence="2">DUF7305 domain-containing protein</fullName>
    </recommendedName>
</protein>
<feature type="domain" description="DUF7305" evidence="2">
    <location>
        <begin position="313"/>
        <end position="445"/>
    </location>
</feature>
<keyword evidence="1" id="KW-0812">Transmembrane</keyword>
<dbReference type="RefSeq" id="WP_221030619.1">
    <property type="nucleotide sequence ID" value="NZ_CP139781.1"/>
</dbReference>
<reference evidence="3 4" key="1">
    <citation type="submission" date="2023-12" db="EMBL/GenBank/DDBJ databases">
        <title>Description of an unclassified Opitutus bacterium of Verrucomicrobiota.</title>
        <authorList>
            <person name="Zhang D.-F."/>
        </authorList>
    </citation>
    <scope>NUCLEOTIDE SEQUENCE [LARGE SCALE GENOMIC DNA]</scope>
    <source>
        <strain evidence="3 4">WL0086</strain>
    </source>
</reference>